<dbReference type="Pfam" id="PF13476">
    <property type="entry name" value="AAA_23"/>
    <property type="match status" value="1"/>
</dbReference>
<name>A0ABQ3BP58_9FLAO</name>
<protein>
    <recommendedName>
        <fullName evidence="2">Rad50/SbcC-type AAA domain-containing protein</fullName>
    </recommendedName>
</protein>
<dbReference type="Proteomes" id="UP000615593">
    <property type="component" value="Unassembled WGS sequence"/>
</dbReference>
<evidence type="ECO:0000259" key="2">
    <source>
        <dbReference type="Pfam" id="PF13476"/>
    </source>
</evidence>
<dbReference type="SUPFAM" id="SSF52540">
    <property type="entry name" value="P-loop containing nucleoside triphosphate hydrolases"/>
    <property type="match status" value="1"/>
</dbReference>
<sequence>MRISNITFHNFRIYKGQNTVKFTEDKLKNITIIAGKNGFGKTTFLTALIWGFYGRLMAQVEDKYRKEIKNSGGYEQYLQETFNKNARQEYVQGQTEDKEFFVEITLTNLSIPSIPCRTITIKRSFNLENNEENLSLLIDGDENELTKEVGYEVFINDFILPREIAKFFFFDAEKIVSLAEAKSKMELRNLSKAYSEVLGIKKYEELKKNLESLLSRLRRNGASPEQQQKLEQYKTKEEELSNLINYNQEQQDEIDLKITTLRQKNDELQEKLIREGNSITLEELKALKGDRDQLKNESKEIKAELRRSLDLAPLIISGKHLFRLKNQLELEQKISESSLNKEILDKEINHFAQGLLEKLNTLNLDQQQWKALQEKIKESVQQQQNKENESVEGNILLEFTEERYREFQDLYSTLNSTYLEQFNHIVQKEKNNRILSNTVVRKIKQAEARKGNHLAKKYREAKEENQEQLNRLDEQKNKLVLEFGKLQQQQNSNLKLLSEFEMKFNLAETDKKKFTVTQKLLDKINLIINRIKQDKKFSLQKSLLLGLQRLMHKNQFIHDIQIRIEEDIMDIDLLDYQGQIIGKETLSKGEQQLYATALLKALVDESGIEFPVFIDSPLQKFDKFHAENIIKDFYPSISKQVVLFPLLEKELSEEEYKSIQPNLQQAYLIENHPDGSVLNNVPKNRLFVEFKNNTYVSSH</sequence>
<dbReference type="InterPro" id="IPR038729">
    <property type="entry name" value="Rad50/SbcC_AAA"/>
</dbReference>
<dbReference type="InterPro" id="IPR017599">
    <property type="entry name" value="DNA_S_DndD"/>
</dbReference>
<keyword evidence="4" id="KW-1185">Reference proteome</keyword>
<proteinExistence type="predicted"/>
<dbReference type="Gene3D" id="3.40.50.300">
    <property type="entry name" value="P-loop containing nucleotide triphosphate hydrolases"/>
    <property type="match status" value="1"/>
</dbReference>
<dbReference type="NCBIfam" id="TIGR03185">
    <property type="entry name" value="DNA_S_dndD"/>
    <property type="match status" value="1"/>
</dbReference>
<dbReference type="EMBL" id="BMWY01000002">
    <property type="protein sequence ID" value="GGZ48987.1"/>
    <property type="molecule type" value="Genomic_DNA"/>
</dbReference>
<dbReference type="PANTHER" id="PTHR32114:SF2">
    <property type="entry name" value="ABC TRANSPORTER ABCH.3"/>
    <property type="match status" value="1"/>
</dbReference>
<accession>A0ABQ3BP58</accession>
<dbReference type="PANTHER" id="PTHR32114">
    <property type="entry name" value="ABC TRANSPORTER ABCH.3"/>
    <property type="match status" value="1"/>
</dbReference>
<feature type="coiled-coil region" evidence="1">
    <location>
        <begin position="200"/>
        <end position="311"/>
    </location>
</feature>
<feature type="domain" description="Rad50/SbcC-type AAA" evidence="2">
    <location>
        <begin position="6"/>
        <end position="245"/>
    </location>
</feature>
<dbReference type="RefSeq" id="WP_051191192.1">
    <property type="nucleotide sequence ID" value="NZ_BMWY01000002.1"/>
</dbReference>
<comment type="caution">
    <text evidence="3">The sequence shown here is derived from an EMBL/GenBank/DDBJ whole genome shotgun (WGS) entry which is preliminary data.</text>
</comment>
<dbReference type="InterPro" id="IPR027417">
    <property type="entry name" value="P-loop_NTPase"/>
</dbReference>
<evidence type="ECO:0000313" key="4">
    <source>
        <dbReference type="Proteomes" id="UP000615593"/>
    </source>
</evidence>
<evidence type="ECO:0000256" key="1">
    <source>
        <dbReference type="SAM" id="Coils"/>
    </source>
</evidence>
<keyword evidence="1" id="KW-0175">Coiled coil</keyword>
<gene>
    <name evidence="3" type="ORF">GCM10008088_07900</name>
</gene>
<reference evidence="4" key="1">
    <citation type="journal article" date="2019" name="Int. J. Syst. Evol. Microbiol.">
        <title>The Global Catalogue of Microorganisms (GCM) 10K type strain sequencing project: providing services to taxonomists for standard genome sequencing and annotation.</title>
        <authorList>
            <consortium name="The Broad Institute Genomics Platform"/>
            <consortium name="The Broad Institute Genome Sequencing Center for Infectious Disease"/>
            <person name="Wu L."/>
            <person name="Ma J."/>
        </authorList>
    </citation>
    <scope>NUCLEOTIDE SEQUENCE [LARGE SCALE GENOMIC DNA]</scope>
    <source>
        <strain evidence="4">KCTC 12708</strain>
    </source>
</reference>
<feature type="coiled-coil region" evidence="1">
    <location>
        <begin position="455"/>
        <end position="489"/>
    </location>
</feature>
<dbReference type="GeneID" id="94368453"/>
<evidence type="ECO:0000313" key="3">
    <source>
        <dbReference type="EMBL" id="GGZ48987.1"/>
    </source>
</evidence>
<organism evidence="3 4">
    <name type="scientific">Mesonia mobilis</name>
    <dbReference type="NCBI Taxonomy" id="369791"/>
    <lineage>
        <taxon>Bacteria</taxon>
        <taxon>Pseudomonadati</taxon>
        <taxon>Bacteroidota</taxon>
        <taxon>Flavobacteriia</taxon>
        <taxon>Flavobacteriales</taxon>
        <taxon>Flavobacteriaceae</taxon>
        <taxon>Mesonia</taxon>
    </lineage>
</organism>